<evidence type="ECO:0000256" key="3">
    <source>
        <dbReference type="ARBA" id="ARBA00012438"/>
    </source>
</evidence>
<evidence type="ECO:0000256" key="5">
    <source>
        <dbReference type="ARBA" id="ARBA00022519"/>
    </source>
</evidence>
<dbReference type="SMART" id="SM00387">
    <property type="entry name" value="HATPase_c"/>
    <property type="match status" value="1"/>
</dbReference>
<evidence type="ECO:0000256" key="16">
    <source>
        <dbReference type="SAM" id="Phobius"/>
    </source>
</evidence>
<keyword evidence="8 16" id="KW-0812">Transmembrane</keyword>
<evidence type="ECO:0000256" key="6">
    <source>
        <dbReference type="ARBA" id="ARBA00022553"/>
    </source>
</evidence>
<dbReference type="InterPro" id="IPR003661">
    <property type="entry name" value="HisK_dim/P_dom"/>
</dbReference>
<evidence type="ECO:0000313" key="19">
    <source>
        <dbReference type="EMBL" id="QTD56504.1"/>
    </source>
</evidence>
<keyword evidence="10 19" id="KW-0418">Kinase</keyword>
<keyword evidence="5" id="KW-0997">Cell inner membrane</keyword>
<evidence type="ECO:0000256" key="10">
    <source>
        <dbReference type="ARBA" id="ARBA00022777"/>
    </source>
</evidence>
<evidence type="ECO:0000313" key="20">
    <source>
        <dbReference type="Proteomes" id="UP000663923"/>
    </source>
</evidence>
<dbReference type="Pfam" id="PF00512">
    <property type="entry name" value="HisKA"/>
    <property type="match status" value="1"/>
</dbReference>
<evidence type="ECO:0000256" key="8">
    <source>
        <dbReference type="ARBA" id="ARBA00022692"/>
    </source>
</evidence>
<dbReference type="RefSeq" id="WP_207988324.1">
    <property type="nucleotide sequence ID" value="NZ_CP071794.1"/>
</dbReference>
<dbReference type="Pfam" id="PF02518">
    <property type="entry name" value="HATPase_c"/>
    <property type="match status" value="1"/>
</dbReference>
<dbReference type="Gene3D" id="1.10.287.130">
    <property type="match status" value="1"/>
</dbReference>
<evidence type="ECO:0000259" key="18">
    <source>
        <dbReference type="PROSITE" id="PS50885"/>
    </source>
</evidence>
<evidence type="ECO:0000256" key="1">
    <source>
        <dbReference type="ARBA" id="ARBA00000085"/>
    </source>
</evidence>
<dbReference type="PRINTS" id="PR00344">
    <property type="entry name" value="BCTRLSENSOR"/>
</dbReference>
<sequence>MTRLLPKSLIGQLLMLVAVTLLIAQGINTVLLYRGVQNQKIIESSVSAVGRITGEIERINERGFREPRPRRDGSRRGRRNRPSVTAETMIGSTQQRLPVLEGRAALAFENMGVNVLAVEVARVDELPSNMINNVIGRGRGRQQTLRAVGYRNLPNVIDGYIIMSAQIADGQWLNIASAIRDRNPRLMRTLLFQTAVIYLILLIPLIWLGRHISRPLQALTKAAQDFKPGVSEPVVESGPPDTRQLMAAFNAMNGRVGSMLDEKDVMLGAIGHDLRTPLAALRVRVESVEDDNERERMIAGIDDMDRTLDDILSLARLGRSDERTEPTDISALIETVADEYTDMGEEVSFTRSGRITANIRATLIRRALRNLIGNAVKYGKQAAITVDKSGDKLVIHVDDEGPGIPVEQIDAMFEPFARAEISRNRATGGSGLGLTLARAIVRDHGGDVILENRKEGGLRASLMLNLD</sequence>
<protein>
    <recommendedName>
        <fullName evidence="3">histidine kinase</fullName>
        <ecNumber evidence="3">2.7.13.3</ecNumber>
    </recommendedName>
</protein>
<evidence type="ECO:0000256" key="7">
    <source>
        <dbReference type="ARBA" id="ARBA00022679"/>
    </source>
</evidence>
<evidence type="ECO:0000256" key="14">
    <source>
        <dbReference type="ARBA" id="ARBA00023136"/>
    </source>
</evidence>
<keyword evidence="6" id="KW-0597">Phosphoprotein</keyword>
<evidence type="ECO:0000256" key="2">
    <source>
        <dbReference type="ARBA" id="ARBA00004429"/>
    </source>
</evidence>
<reference evidence="19 20" key="1">
    <citation type="submission" date="2021-03" db="EMBL/GenBank/DDBJ databases">
        <title>Complete genome of Parasphingorhabdus_sp.JHSY0214.</title>
        <authorList>
            <person name="Yoo J.H."/>
            <person name="Bae J.W."/>
        </authorList>
    </citation>
    <scope>NUCLEOTIDE SEQUENCE [LARGE SCALE GENOMIC DNA]</scope>
    <source>
        <strain evidence="19 20">JHSY0214</strain>
    </source>
</reference>
<evidence type="ECO:0000256" key="9">
    <source>
        <dbReference type="ARBA" id="ARBA00022741"/>
    </source>
</evidence>
<keyword evidence="11" id="KW-0067">ATP-binding</keyword>
<comment type="catalytic activity">
    <reaction evidence="1">
        <text>ATP + protein L-histidine = ADP + protein N-phospho-L-histidine.</text>
        <dbReference type="EC" id="2.7.13.3"/>
    </reaction>
</comment>
<keyword evidence="13" id="KW-0902">Two-component regulatory system</keyword>
<organism evidence="19 20">
    <name type="scientific">Parasphingorhabdus cellanae</name>
    <dbReference type="NCBI Taxonomy" id="2806553"/>
    <lineage>
        <taxon>Bacteria</taxon>
        <taxon>Pseudomonadati</taxon>
        <taxon>Pseudomonadota</taxon>
        <taxon>Alphaproteobacteria</taxon>
        <taxon>Sphingomonadales</taxon>
        <taxon>Sphingomonadaceae</taxon>
        <taxon>Parasphingorhabdus</taxon>
    </lineage>
</organism>
<dbReference type="InterPro" id="IPR050980">
    <property type="entry name" value="2C_sensor_his_kinase"/>
</dbReference>
<keyword evidence="7" id="KW-0808">Transferase</keyword>
<dbReference type="PANTHER" id="PTHR44936:SF5">
    <property type="entry name" value="SENSOR HISTIDINE KINASE ENVZ"/>
    <property type="match status" value="1"/>
</dbReference>
<evidence type="ECO:0000259" key="17">
    <source>
        <dbReference type="PROSITE" id="PS50109"/>
    </source>
</evidence>
<dbReference type="PANTHER" id="PTHR44936">
    <property type="entry name" value="SENSOR PROTEIN CREC"/>
    <property type="match status" value="1"/>
</dbReference>
<dbReference type="InterPro" id="IPR036097">
    <property type="entry name" value="HisK_dim/P_sf"/>
</dbReference>
<keyword evidence="14 16" id="KW-0472">Membrane</keyword>
<dbReference type="Proteomes" id="UP000663923">
    <property type="component" value="Chromosome"/>
</dbReference>
<evidence type="ECO:0000256" key="13">
    <source>
        <dbReference type="ARBA" id="ARBA00023012"/>
    </source>
</evidence>
<evidence type="ECO:0000256" key="15">
    <source>
        <dbReference type="SAM" id="MobiDB-lite"/>
    </source>
</evidence>
<evidence type="ECO:0000256" key="12">
    <source>
        <dbReference type="ARBA" id="ARBA00022989"/>
    </source>
</evidence>
<dbReference type="PROSITE" id="PS50885">
    <property type="entry name" value="HAMP"/>
    <property type="match status" value="1"/>
</dbReference>
<keyword evidence="4" id="KW-1003">Cell membrane</keyword>
<dbReference type="InterPro" id="IPR036890">
    <property type="entry name" value="HATPase_C_sf"/>
</dbReference>
<keyword evidence="12 16" id="KW-1133">Transmembrane helix</keyword>
<dbReference type="InterPro" id="IPR003660">
    <property type="entry name" value="HAMP_dom"/>
</dbReference>
<dbReference type="EC" id="2.7.13.3" evidence="3"/>
<keyword evidence="9" id="KW-0547">Nucleotide-binding</keyword>
<gene>
    <name evidence="19" type="ORF">J4G78_02595</name>
</gene>
<dbReference type="CDD" id="cd00082">
    <property type="entry name" value="HisKA"/>
    <property type="match status" value="1"/>
</dbReference>
<dbReference type="SMART" id="SM00388">
    <property type="entry name" value="HisKA"/>
    <property type="match status" value="1"/>
</dbReference>
<dbReference type="InterPro" id="IPR003594">
    <property type="entry name" value="HATPase_dom"/>
</dbReference>
<dbReference type="Gene3D" id="3.30.565.10">
    <property type="entry name" value="Histidine kinase-like ATPase, C-terminal domain"/>
    <property type="match status" value="1"/>
</dbReference>
<name>A0ABX7T7S2_9SPHN</name>
<dbReference type="GO" id="GO:0016301">
    <property type="term" value="F:kinase activity"/>
    <property type="evidence" value="ECO:0007669"/>
    <property type="project" value="UniProtKB-KW"/>
</dbReference>
<accession>A0ABX7T7S2</accession>
<dbReference type="InterPro" id="IPR004358">
    <property type="entry name" value="Sig_transdc_His_kin-like_C"/>
</dbReference>
<dbReference type="SUPFAM" id="SSF55874">
    <property type="entry name" value="ATPase domain of HSP90 chaperone/DNA topoisomerase II/histidine kinase"/>
    <property type="match status" value="1"/>
</dbReference>
<dbReference type="EMBL" id="CP071794">
    <property type="protein sequence ID" value="QTD56504.1"/>
    <property type="molecule type" value="Genomic_DNA"/>
</dbReference>
<evidence type="ECO:0000256" key="4">
    <source>
        <dbReference type="ARBA" id="ARBA00022475"/>
    </source>
</evidence>
<evidence type="ECO:0000256" key="11">
    <source>
        <dbReference type="ARBA" id="ARBA00022840"/>
    </source>
</evidence>
<feature type="transmembrane region" description="Helical" evidence="16">
    <location>
        <begin position="190"/>
        <end position="209"/>
    </location>
</feature>
<keyword evidence="20" id="KW-1185">Reference proteome</keyword>
<proteinExistence type="predicted"/>
<feature type="compositionally biased region" description="Basic and acidic residues" evidence="15">
    <location>
        <begin position="60"/>
        <end position="75"/>
    </location>
</feature>
<feature type="domain" description="HAMP" evidence="18">
    <location>
        <begin position="210"/>
        <end position="261"/>
    </location>
</feature>
<dbReference type="PROSITE" id="PS50109">
    <property type="entry name" value="HIS_KIN"/>
    <property type="match status" value="1"/>
</dbReference>
<dbReference type="InterPro" id="IPR005467">
    <property type="entry name" value="His_kinase_dom"/>
</dbReference>
<dbReference type="SUPFAM" id="SSF47384">
    <property type="entry name" value="Homodimeric domain of signal transducing histidine kinase"/>
    <property type="match status" value="1"/>
</dbReference>
<feature type="region of interest" description="Disordered" evidence="15">
    <location>
        <begin position="60"/>
        <end position="88"/>
    </location>
</feature>
<feature type="domain" description="Histidine kinase" evidence="17">
    <location>
        <begin position="269"/>
        <end position="467"/>
    </location>
</feature>
<feature type="transmembrane region" description="Helical" evidence="16">
    <location>
        <begin position="12"/>
        <end position="33"/>
    </location>
</feature>
<comment type="subcellular location">
    <subcellularLocation>
        <location evidence="2">Cell inner membrane</location>
        <topology evidence="2">Multi-pass membrane protein</topology>
    </subcellularLocation>
</comment>